<proteinExistence type="predicted"/>
<evidence type="ECO:0000259" key="1">
    <source>
        <dbReference type="PROSITE" id="PS50181"/>
    </source>
</evidence>
<dbReference type="Pfam" id="PF00646">
    <property type="entry name" value="F-box"/>
    <property type="match status" value="1"/>
</dbReference>
<gene>
    <name evidence="2" type="ORF">BJ322DRAFT_337972</name>
</gene>
<dbReference type="SUPFAM" id="SSF81383">
    <property type="entry name" value="F-box domain"/>
    <property type="match status" value="1"/>
</dbReference>
<accession>A0A9P6H5Y9</accession>
<keyword evidence="3" id="KW-1185">Reference proteome</keyword>
<sequence>MTDTNQLGRLPWELLEEIVAQLPAPDILTLEKVARGFHDFIRSSPRIQHKLGLWAAGLEHNLSTSFTLVDSVKALKEYRTRWKSVNIDRYQTTIGTHTFGANVDVGGVFAIPKDNGIQFYTLPSSLRAIAPKSHKIRFGSGVAGFTFHPQEDVVVVAVPIGRIINLHLITMSGGVPHPSALKQIIESETGPISPSHSVFLSITGHRLASMAENTNTNTIQLNVWDWRTGELLFEHHSPYYQSLGFLDDYRLVISVSASKHGGSPGLLLLDTKRVSLMVPTQTLFHGPVSSRQWICLSEAGGYHPSPQDTLSSTPFYPASSQRILALSLEPQRGFGVIKVETLLKLARERAGEEIHWEEWKPYLVETSTEGTLNASYHWLSGFRLFSASVTKDGRRCDLHVYDFSPHARMKFLHLAGDGRKVIRPSVVGHRLPWNAMDIHDITFGHDSMVVQLCPISLGSIPNVAPDIESL</sequence>
<dbReference type="EMBL" id="WIUZ02000018">
    <property type="protein sequence ID" value="KAF9779738.1"/>
    <property type="molecule type" value="Genomic_DNA"/>
</dbReference>
<organism evidence="2 3">
    <name type="scientific">Thelephora terrestris</name>
    <dbReference type="NCBI Taxonomy" id="56493"/>
    <lineage>
        <taxon>Eukaryota</taxon>
        <taxon>Fungi</taxon>
        <taxon>Dikarya</taxon>
        <taxon>Basidiomycota</taxon>
        <taxon>Agaricomycotina</taxon>
        <taxon>Agaricomycetes</taxon>
        <taxon>Thelephorales</taxon>
        <taxon>Thelephoraceae</taxon>
        <taxon>Thelephora</taxon>
    </lineage>
</organism>
<reference evidence="2" key="1">
    <citation type="journal article" date="2020" name="Nat. Commun.">
        <title>Large-scale genome sequencing of mycorrhizal fungi provides insights into the early evolution of symbiotic traits.</title>
        <authorList>
            <person name="Miyauchi S."/>
            <person name="Kiss E."/>
            <person name="Kuo A."/>
            <person name="Drula E."/>
            <person name="Kohler A."/>
            <person name="Sanchez-Garcia M."/>
            <person name="Morin E."/>
            <person name="Andreopoulos B."/>
            <person name="Barry K.W."/>
            <person name="Bonito G."/>
            <person name="Buee M."/>
            <person name="Carver A."/>
            <person name="Chen C."/>
            <person name="Cichocki N."/>
            <person name="Clum A."/>
            <person name="Culley D."/>
            <person name="Crous P.W."/>
            <person name="Fauchery L."/>
            <person name="Girlanda M."/>
            <person name="Hayes R.D."/>
            <person name="Keri Z."/>
            <person name="LaButti K."/>
            <person name="Lipzen A."/>
            <person name="Lombard V."/>
            <person name="Magnuson J."/>
            <person name="Maillard F."/>
            <person name="Murat C."/>
            <person name="Nolan M."/>
            <person name="Ohm R.A."/>
            <person name="Pangilinan J."/>
            <person name="Pereira M.F."/>
            <person name="Perotto S."/>
            <person name="Peter M."/>
            <person name="Pfister S."/>
            <person name="Riley R."/>
            <person name="Sitrit Y."/>
            <person name="Stielow J.B."/>
            <person name="Szollosi G."/>
            <person name="Zifcakova L."/>
            <person name="Stursova M."/>
            <person name="Spatafora J.W."/>
            <person name="Tedersoo L."/>
            <person name="Vaario L.M."/>
            <person name="Yamada A."/>
            <person name="Yan M."/>
            <person name="Wang P."/>
            <person name="Xu J."/>
            <person name="Bruns T."/>
            <person name="Baldrian P."/>
            <person name="Vilgalys R."/>
            <person name="Dunand C."/>
            <person name="Henrissat B."/>
            <person name="Grigoriev I.V."/>
            <person name="Hibbett D."/>
            <person name="Nagy L.G."/>
            <person name="Martin F.M."/>
        </authorList>
    </citation>
    <scope>NUCLEOTIDE SEQUENCE</scope>
    <source>
        <strain evidence="2">UH-Tt-Lm1</strain>
    </source>
</reference>
<evidence type="ECO:0000313" key="2">
    <source>
        <dbReference type="EMBL" id="KAF9779738.1"/>
    </source>
</evidence>
<comment type="caution">
    <text evidence="2">The sequence shown here is derived from an EMBL/GenBank/DDBJ whole genome shotgun (WGS) entry which is preliminary data.</text>
</comment>
<dbReference type="PROSITE" id="PS50181">
    <property type="entry name" value="FBOX"/>
    <property type="match status" value="1"/>
</dbReference>
<name>A0A9P6H5Y9_9AGAM</name>
<dbReference type="OrthoDB" id="3174109at2759"/>
<dbReference type="AlphaFoldDB" id="A0A9P6H5Y9"/>
<feature type="domain" description="F-box" evidence="1">
    <location>
        <begin position="4"/>
        <end position="51"/>
    </location>
</feature>
<protein>
    <recommendedName>
        <fullName evidence="1">F-box domain-containing protein</fullName>
    </recommendedName>
</protein>
<dbReference type="Proteomes" id="UP000736335">
    <property type="component" value="Unassembled WGS sequence"/>
</dbReference>
<dbReference type="SUPFAM" id="SSF82171">
    <property type="entry name" value="DPP6 N-terminal domain-like"/>
    <property type="match status" value="1"/>
</dbReference>
<dbReference type="InterPro" id="IPR036047">
    <property type="entry name" value="F-box-like_dom_sf"/>
</dbReference>
<dbReference type="SMART" id="SM00256">
    <property type="entry name" value="FBOX"/>
    <property type="match status" value="1"/>
</dbReference>
<evidence type="ECO:0000313" key="3">
    <source>
        <dbReference type="Proteomes" id="UP000736335"/>
    </source>
</evidence>
<dbReference type="InterPro" id="IPR001810">
    <property type="entry name" value="F-box_dom"/>
</dbReference>
<reference evidence="2" key="2">
    <citation type="submission" date="2020-11" db="EMBL/GenBank/DDBJ databases">
        <authorList>
            <consortium name="DOE Joint Genome Institute"/>
            <person name="Kuo A."/>
            <person name="Miyauchi S."/>
            <person name="Kiss E."/>
            <person name="Drula E."/>
            <person name="Kohler A."/>
            <person name="Sanchez-Garcia M."/>
            <person name="Andreopoulos B."/>
            <person name="Barry K.W."/>
            <person name="Bonito G."/>
            <person name="Buee M."/>
            <person name="Carver A."/>
            <person name="Chen C."/>
            <person name="Cichocki N."/>
            <person name="Clum A."/>
            <person name="Culley D."/>
            <person name="Crous P.W."/>
            <person name="Fauchery L."/>
            <person name="Girlanda M."/>
            <person name="Hayes R."/>
            <person name="Keri Z."/>
            <person name="Labutti K."/>
            <person name="Lipzen A."/>
            <person name="Lombard V."/>
            <person name="Magnuson J."/>
            <person name="Maillard F."/>
            <person name="Morin E."/>
            <person name="Murat C."/>
            <person name="Nolan M."/>
            <person name="Ohm R."/>
            <person name="Pangilinan J."/>
            <person name="Pereira M."/>
            <person name="Perotto S."/>
            <person name="Peter M."/>
            <person name="Riley R."/>
            <person name="Sitrit Y."/>
            <person name="Stielow B."/>
            <person name="Szollosi G."/>
            <person name="Zifcakova L."/>
            <person name="Stursova M."/>
            <person name="Spatafora J.W."/>
            <person name="Tedersoo L."/>
            <person name="Vaario L.-M."/>
            <person name="Yamada A."/>
            <person name="Yan M."/>
            <person name="Wang P."/>
            <person name="Xu J."/>
            <person name="Bruns T."/>
            <person name="Baldrian P."/>
            <person name="Vilgalys R."/>
            <person name="Henrissat B."/>
            <person name="Grigoriev I.V."/>
            <person name="Hibbett D."/>
            <person name="Nagy L.G."/>
            <person name="Martin F.M."/>
        </authorList>
    </citation>
    <scope>NUCLEOTIDE SEQUENCE</scope>
    <source>
        <strain evidence="2">UH-Tt-Lm1</strain>
    </source>
</reference>